<name>A0A3Q3IE61_MONAL</name>
<dbReference type="InterPro" id="IPR050569">
    <property type="entry name" value="TAAR"/>
</dbReference>
<dbReference type="PROSITE" id="PS00237">
    <property type="entry name" value="G_PROTEIN_RECEP_F1_1"/>
    <property type="match status" value="1"/>
</dbReference>
<evidence type="ECO:0000256" key="3">
    <source>
        <dbReference type="ARBA" id="ARBA00022692"/>
    </source>
</evidence>
<evidence type="ECO:0000313" key="12">
    <source>
        <dbReference type="Ensembl" id="ENSMALP00000002422.1"/>
    </source>
</evidence>
<feature type="transmembrane region" description="Helical" evidence="10">
    <location>
        <begin position="34"/>
        <end position="58"/>
    </location>
</feature>
<feature type="transmembrane region" description="Helical" evidence="10">
    <location>
        <begin position="70"/>
        <end position="92"/>
    </location>
</feature>
<dbReference type="AlphaFoldDB" id="A0A3Q3IE61"/>
<keyword evidence="7 9" id="KW-0675">Receptor</keyword>
<evidence type="ECO:0000256" key="8">
    <source>
        <dbReference type="ARBA" id="ARBA00023224"/>
    </source>
</evidence>
<dbReference type="InterPro" id="IPR000276">
    <property type="entry name" value="GPCR_Rhodpsn"/>
</dbReference>
<dbReference type="Proteomes" id="UP000261600">
    <property type="component" value="Unplaced"/>
</dbReference>
<comment type="similarity">
    <text evidence="9">Belongs to the G-protein coupled receptor 1 family.</text>
</comment>
<dbReference type="PRINTS" id="PR00237">
    <property type="entry name" value="GPCRRHODOPSN"/>
</dbReference>
<evidence type="ECO:0000256" key="9">
    <source>
        <dbReference type="RuleBase" id="RU000688"/>
    </source>
</evidence>
<dbReference type="PANTHER" id="PTHR24249">
    <property type="entry name" value="HISTAMINE RECEPTOR-RELATED G-PROTEIN COUPLED RECEPTOR"/>
    <property type="match status" value="1"/>
</dbReference>
<dbReference type="InterPro" id="IPR017452">
    <property type="entry name" value="GPCR_Rhodpsn_7TM"/>
</dbReference>
<accession>A0A3Q3IE61</accession>
<dbReference type="PROSITE" id="PS50262">
    <property type="entry name" value="G_PROTEIN_RECEP_F1_2"/>
    <property type="match status" value="1"/>
</dbReference>
<organism evidence="12 13">
    <name type="scientific">Monopterus albus</name>
    <name type="common">Swamp eel</name>
    <dbReference type="NCBI Taxonomy" id="43700"/>
    <lineage>
        <taxon>Eukaryota</taxon>
        <taxon>Metazoa</taxon>
        <taxon>Chordata</taxon>
        <taxon>Craniata</taxon>
        <taxon>Vertebrata</taxon>
        <taxon>Euteleostomi</taxon>
        <taxon>Actinopterygii</taxon>
        <taxon>Neopterygii</taxon>
        <taxon>Teleostei</taxon>
        <taxon>Neoteleostei</taxon>
        <taxon>Acanthomorphata</taxon>
        <taxon>Anabantaria</taxon>
        <taxon>Synbranchiformes</taxon>
        <taxon>Synbranchidae</taxon>
        <taxon>Monopterus</taxon>
    </lineage>
</organism>
<evidence type="ECO:0000256" key="1">
    <source>
        <dbReference type="ARBA" id="ARBA00004651"/>
    </source>
</evidence>
<reference evidence="12" key="2">
    <citation type="submission" date="2025-09" db="UniProtKB">
        <authorList>
            <consortium name="Ensembl"/>
        </authorList>
    </citation>
    <scope>IDENTIFICATION</scope>
</reference>
<keyword evidence="4 10" id="KW-1133">Transmembrane helix</keyword>
<comment type="subcellular location">
    <subcellularLocation>
        <location evidence="1">Cell membrane</location>
        <topology evidence="1">Multi-pass membrane protein</topology>
    </subcellularLocation>
</comment>
<dbReference type="Ensembl" id="ENSMALT00000002486.1">
    <property type="protein sequence ID" value="ENSMALP00000002422.1"/>
    <property type="gene ID" value="ENSMALG00000001814.1"/>
</dbReference>
<proteinExistence type="inferred from homology"/>
<dbReference type="GO" id="GO:0001594">
    <property type="term" value="F:trace-amine receptor activity"/>
    <property type="evidence" value="ECO:0007669"/>
    <property type="project" value="TreeGrafter"/>
</dbReference>
<dbReference type="Gene3D" id="1.20.1070.10">
    <property type="entry name" value="Rhodopsin 7-helix transmembrane proteins"/>
    <property type="match status" value="1"/>
</dbReference>
<feature type="transmembrane region" description="Helical" evidence="10">
    <location>
        <begin position="197"/>
        <end position="220"/>
    </location>
</feature>
<evidence type="ECO:0000256" key="2">
    <source>
        <dbReference type="ARBA" id="ARBA00022475"/>
    </source>
</evidence>
<evidence type="ECO:0000313" key="13">
    <source>
        <dbReference type="Proteomes" id="UP000261600"/>
    </source>
</evidence>
<feature type="transmembrane region" description="Helical" evidence="10">
    <location>
        <begin position="148"/>
        <end position="167"/>
    </location>
</feature>
<evidence type="ECO:0000256" key="6">
    <source>
        <dbReference type="ARBA" id="ARBA00023136"/>
    </source>
</evidence>
<keyword evidence="13" id="KW-1185">Reference proteome</keyword>
<evidence type="ECO:0000256" key="10">
    <source>
        <dbReference type="SAM" id="Phobius"/>
    </source>
</evidence>
<sequence length="337" mass="37782">MTSQPCITENEAELCFPQLNTSCMKPKHPLSETVSIYIVLSSISLFTAVLNLLVIISISHFKQLHSPTNLLILSLAISDFFVSFLLMFQIMLIDGCWYLGDTMCLLYCVLSYIISFSSVGTMVLISVDRYVAICDPLHYSTKVTSERVQICVSVCWFISLFYLIVQIKDNLNQPGRYNSCIGECVIVLNLTERLTDLISTFIIPITVIIVLYMRVFVVAVSQARAMRSHIAAVTLKSSVSAKKSELKAARTLGVVIVVFLLCICPYFCTTLIGELTLLNTSSAGFVICLVYFNSCLNPIIYALFYPWFRKSIKLVITLQILKPGSINADQSYERRTV</sequence>
<dbReference type="GO" id="GO:0005886">
    <property type="term" value="C:plasma membrane"/>
    <property type="evidence" value="ECO:0007669"/>
    <property type="project" value="UniProtKB-SubCell"/>
</dbReference>
<feature type="transmembrane region" description="Helical" evidence="10">
    <location>
        <begin position="104"/>
        <end position="127"/>
    </location>
</feature>
<keyword evidence="5 9" id="KW-0297">G-protein coupled receptor</keyword>
<dbReference type="CDD" id="cd15055">
    <property type="entry name" value="7tmA_TAARs"/>
    <property type="match status" value="1"/>
</dbReference>
<keyword evidence="6 10" id="KW-0472">Membrane</keyword>
<evidence type="ECO:0000256" key="4">
    <source>
        <dbReference type="ARBA" id="ARBA00022989"/>
    </source>
</evidence>
<dbReference type="SMART" id="SM01381">
    <property type="entry name" value="7TM_GPCR_Srsx"/>
    <property type="match status" value="1"/>
</dbReference>
<feature type="transmembrane region" description="Helical" evidence="10">
    <location>
        <begin position="284"/>
        <end position="304"/>
    </location>
</feature>
<evidence type="ECO:0000256" key="5">
    <source>
        <dbReference type="ARBA" id="ARBA00023040"/>
    </source>
</evidence>
<evidence type="ECO:0000259" key="11">
    <source>
        <dbReference type="PROSITE" id="PS50262"/>
    </source>
</evidence>
<feature type="domain" description="G-protein coupled receptors family 1 profile" evidence="11">
    <location>
        <begin position="50"/>
        <end position="301"/>
    </location>
</feature>
<reference evidence="12" key="1">
    <citation type="submission" date="2025-08" db="UniProtKB">
        <authorList>
            <consortium name="Ensembl"/>
        </authorList>
    </citation>
    <scope>IDENTIFICATION</scope>
</reference>
<evidence type="ECO:0000256" key="7">
    <source>
        <dbReference type="ARBA" id="ARBA00023170"/>
    </source>
</evidence>
<keyword evidence="2" id="KW-1003">Cell membrane</keyword>
<keyword evidence="3 9" id="KW-0812">Transmembrane</keyword>
<protein>
    <recommendedName>
        <fullName evidence="11">G-protein coupled receptors family 1 profile domain-containing protein</fullName>
    </recommendedName>
</protein>
<dbReference type="Pfam" id="PF00001">
    <property type="entry name" value="7tm_1"/>
    <property type="match status" value="1"/>
</dbReference>
<dbReference type="PANTHER" id="PTHR24249:SF381">
    <property type="entry name" value="TRACE AMINE ASSOCIATED RECEPTOR 19P-RELATED"/>
    <property type="match status" value="1"/>
</dbReference>
<feature type="transmembrane region" description="Helical" evidence="10">
    <location>
        <begin position="252"/>
        <end position="272"/>
    </location>
</feature>
<keyword evidence="8 9" id="KW-0807">Transducer</keyword>
<dbReference type="SUPFAM" id="SSF81321">
    <property type="entry name" value="Family A G protein-coupled receptor-like"/>
    <property type="match status" value="1"/>
</dbReference>